<proteinExistence type="predicted"/>
<name>A0A2X4UCF0_SERPL</name>
<organism evidence="1 2">
    <name type="scientific">Serratia plymuthica</name>
    <dbReference type="NCBI Taxonomy" id="82996"/>
    <lineage>
        <taxon>Bacteria</taxon>
        <taxon>Pseudomonadati</taxon>
        <taxon>Pseudomonadota</taxon>
        <taxon>Gammaproteobacteria</taxon>
        <taxon>Enterobacterales</taxon>
        <taxon>Yersiniaceae</taxon>
        <taxon>Serratia</taxon>
    </lineage>
</organism>
<dbReference type="Proteomes" id="UP000248897">
    <property type="component" value="Chromosome 1"/>
</dbReference>
<sequence length="240" mass="27346">MARQIDFRHHPDAARCGVSHHLLHLFAGIELAVAGQLLQFGVALRGKAPALVVGQMPMEDIEFGRRHAVELAQDIRQRQEMARRIQQHAAPRETRHVGNRHQRQEGVLAVGLHQLQQGFHAAQRAEAGIGGQCGALRRHRQLVAFIAAGQRLSGHFVFDIHLNRRTLGFCGLRRQRPTGLQFDALPPAQFRLCQIVALHLKREAVIQHQPARRLRQFDLLWPRHQRQRAGRLRQRAEGKQ</sequence>
<evidence type="ECO:0000313" key="2">
    <source>
        <dbReference type="Proteomes" id="UP000248897"/>
    </source>
</evidence>
<evidence type="ECO:0000313" key="1">
    <source>
        <dbReference type="EMBL" id="SQI30560.1"/>
    </source>
</evidence>
<reference evidence="1 2" key="1">
    <citation type="submission" date="2018-06" db="EMBL/GenBank/DDBJ databases">
        <authorList>
            <consortium name="Pathogen Informatics"/>
            <person name="Doyle S."/>
        </authorList>
    </citation>
    <scope>NUCLEOTIDE SEQUENCE [LARGE SCALE GENOMIC DNA]</scope>
    <source>
        <strain evidence="1 2">NCTC12961</strain>
    </source>
</reference>
<gene>
    <name evidence="1" type="ORF">NCTC12961_00558</name>
</gene>
<dbReference type="AlphaFoldDB" id="A0A2X4UCF0"/>
<protein>
    <submittedName>
        <fullName evidence="1">Uncharacterized protein</fullName>
    </submittedName>
</protein>
<accession>A0A2X4UCF0</accession>
<dbReference type="EMBL" id="LS483469">
    <property type="protein sequence ID" value="SQI30560.1"/>
    <property type="molecule type" value="Genomic_DNA"/>
</dbReference>